<evidence type="ECO:0000256" key="1">
    <source>
        <dbReference type="SAM" id="Phobius"/>
    </source>
</evidence>
<proteinExistence type="predicted"/>
<dbReference type="SMR" id="A0A0R0ID77"/>
<keyword evidence="1" id="KW-1133">Transmembrane helix</keyword>
<name>A0A0R0ID77_SOYBN</name>
<sequence length="67" mass="7688">MNFCSLLKEKPREKLFTLEILLEDVVGSMLLIEVVQIILSLCTLIISSVWINLSIKNLQTGKENKKR</sequence>
<dbReference type="InParanoid" id="A0A0R0ID77"/>
<keyword evidence="1" id="KW-0472">Membrane</keyword>
<keyword evidence="1" id="KW-0812">Transmembrane</keyword>
<protein>
    <submittedName>
        <fullName evidence="2 3">Uncharacterized protein</fullName>
    </submittedName>
</protein>
<evidence type="ECO:0000313" key="3">
    <source>
        <dbReference type="EnsemblPlants" id="KRH38882"/>
    </source>
</evidence>
<gene>
    <name evidence="2" type="ORF">GLYMA_09G164400</name>
</gene>
<dbReference type="Gramene" id="KRH38882">
    <property type="protein sequence ID" value="KRH38882"/>
    <property type="gene ID" value="GLYMA_09G164400"/>
</dbReference>
<accession>A0A0R0ID77</accession>
<feature type="transmembrane region" description="Helical" evidence="1">
    <location>
        <begin position="34"/>
        <end position="55"/>
    </location>
</feature>
<evidence type="ECO:0000313" key="4">
    <source>
        <dbReference type="Proteomes" id="UP000008827"/>
    </source>
</evidence>
<reference evidence="2" key="3">
    <citation type="submission" date="2018-07" db="EMBL/GenBank/DDBJ databases">
        <title>WGS assembly of Glycine max.</title>
        <authorList>
            <person name="Schmutz J."/>
            <person name="Cannon S."/>
            <person name="Schlueter J."/>
            <person name="Ma J."/>
            <person name="Mitros T."/>
            <person name="Nelson W."/>
            <person name="Hyten D."/>
            <person name="Song Q."/>
            <person name="Thelen J."/>
            <person name="Cheng J."/>
            <person name="Xu D."/>
            <person name="Hellsten U."/>
            <person name="May G."/>
            <person name="Yu Y."/>
            <person name="Sakurai T."/>
            <person name="Umezawa T."/>
            <person name="Bhattacharyya M."/>
            <person name="Sandhu D."/>
            <person name="Valliyodan B."/>
            <person name="Lindquist E."/>
            <person name="Peto M."/>
            <person name="Grant D."/>
            <person name="Shu S."/>
            <person name="Goodstein D."/>
            <person name="Barry K."/>
            <person name="Futrell-Griggs M."/>
            <person name="Abernathy B."/>
            <person name="Du J."/>
            <person name="Tian Z."/>
            <person name="Zhu L."/>
            <person name="Gill N."/>
            <person name="Joshi T."/>
            <person name="Libault M."/>
            <person name="Sethuraman A."/>
            <person name="Zhang X."/>
            <person name="Shinozaki K."/>
            <person name="Nguyen H."/>
            <person name="Wing R."/>
            <person name="Cregan P."/>
            <person name="Specht J."/>
            <person name="Grimwood J."/>
            <person name="Rokhsar D."/>
            <person name="Stacey G."/>
            <person name="Shoemaker R."/>
            <person name="Jackson S."/>
        </authorList>
    </citation>
    <scope>NUCLEOTIDE SEQUENCE</scope>
    <source>
        <tissue evidence="2">Callus</tissue>
    </source>
</reference>
<keyword evidence="4" id="KW-1185">Reference proteome</keyword>
<dbReference type="EMBL" id="CM000842">
    <property type="protein sequence ID" value="KRH38882.1"/>
    <property type="molecule type" value="Genomic_DNA"/>
</dbReference>
<dbReference type="EnsemblPlants" id="KRH38882">
    <property type="protein sequence ID" value="KRH38882"/>
    <property type="gene ID" value="GLYMA_09G164400"/>
</dbReference>
<organism evidence="2">
    <name type="scientific">Glycine max</name>
    <name type="common">Soybean</name>
    <name type="synonym">Glycine hispida</name>
    <dbReference type="NCBI Taxonomy" id="3847"/>
    <lineage>
        <taxon>Eukaryota</taxon>
        <taxon>Viridiplantae</taxon>
        <taxon>Streptophyta</taxon>
        <taxon>Embryophyta</taxon>
        <taxon>Tracheophyta</taxon>
        <taxon>Spermatophyta</taxon>
        <taxon>Magnoliopsida</taxon>
        <taxon>eudicotyledons</taxon>
        <taxon>Gunneridae</taxon>
        <taxon>Pentapetalae</taxon>
        <taxon>rosids</taxon>
        <taxon>fabids</taxon>
        <taxon>Fabales</taxon>
        <taxon>Fabaceae</taxon>
        <taxon>Papilionoideae</taxon>
        <taxon>50 kb inversion clade</taxon>
        <taxon>NPAAA clade</taxon>
        <taxon>indigoferoid/millettioid clade</taxon>
        <taxon>Phaseoleae</taxon>
        <taxon>Glycine</taxon>
        <taxon>Glycine subgen. Soja</taxon>
    </lineage>
</organism>
<evidence type="ECO:0000313" key="2">
    <source>
        <dbReference type="EMBL" id="KRH38882.1"/>
    </source>
</evidence>
<reference evidence="3" key="2">
    <citation type="submission" date="2018-02" db="UniProtKB">
        <authorList>
            <consortium name="EnsemblPlants"/>
        </authorList>
    </citation>
    <scope>IDENTIFICATION</scope>
    <source>
        <strain evidence="3">Williams 82</strain>
    </source>
</reference>
<dbReference type="Proteomes" id="UP000008827">
    <property type="component" value="Chromosome 9"/>
</dbReference>
<reference evidence="2 3" key="1">
    <citation type="journal article" date="2010" name="Nature">
        <title>Genome sequence of the palaeopolyploid soybean.</title>
        <authorList>
            <person name="Schmutz J."/>
            <person name="Cannon S.B."/>
            <person name="Schlueter J."/>
            <person name="Ma J."/>
            <person name="Mitros T."/>
            <person name="Nelson W."/>
            <person name="Hyten D.L."/>
            <person name="Song Q."/>
            <person name="Thelen J.J."/>
            <person name="Cheng J."/>
            <person name="Xu D."/>
            <person name="Hellsten U."/>
            <person name="May G.D."/>
            <person name="Yu Y."/>
            <person name="Sakurai T."/>
            <person name="Umezawa T."/>
            <person name="Bhattacharyya M.K."/>
            <person name="Sandhu D."/>
            <person name="Valliyodan B."/>
            <person name="Lindquist E."/>
            <person name="Peto M."/>
            <person name="Grant D."/>
            <person name="Shu S."/>
            <person name="Goodstein D."/>
            <person name="Barry K."/>
            <person name="Futrell-Griggs M."/>
            <person name="Abernathy B."/>
            <person name="Du J."/>
            <person name="Tian Z."/>
            <person name="Zhu L."/>
            <person name="Gill N."/>
            <person name="Joshi T."/>
            <person name="Libault M."/>
            <person name="Sethuraman A."/>
            <person name="Zhang X.-C."/>
            <person name="Shinozaki K."/>
            <person name="Nguyen H.T."/>
            <person name="Wing R.A."/>
            <person name="Cregan P."/>
            <person name="Specht J."/>
            <person name="Grimwood J."/>
            <person name="Rokhsar D."/>
            <person name="Stacey G."/>
            <person name="Shoemaker R.C."/>
            <person name="Jackson S.A."/>
        </authorList>
    </citation>
    <scope>NUCLEOTIDE SEQUENCE [LARGE SCALE GENOMIC DNA]</scope>
    <source>
        <strain evidence="3">cv. Williams 82</strain>
        <tissue evidence="2">Callus</tissue>
    </source>
</reference>
<dbReference type="AlphaFoldDB" id="A0A0R0ID77"/>